<keyword evidence="1" id="KW-1133">Transmembrane helix</keyword>
<proteinExistence type="predicted"/>
<dbReference type="Proteomes" id="UP001596523">
    <property type="component" value="Unassembled WGS sequence"/>
</dbReference>
<evidence type="ECO:0000256" key="1">
    <source>
        <dbReference type="SAM" id="Phobius"/>
    </source>
</evidence>
<organism evidence="2 3">
    <name type="scientific">Streptomyces monticola</name>
    <dbReference type="NCBI Taxonomy" id="2666263"/>
    <lineage>
        <taxon>Bacteria</taxon>
        <taxon>Bacillati</taxon>
        <taxon>Actinomycetota</taxon>
        <taxon>Actinomycetes</taxon>
        <taxon>Kitasatosporales</taxon>
        <taxon>Streptomycetaceae</taxon>
        <taxon>Streptomyces</taxon>
    </lineage>
</organism>
<evidence type="ECO:0000313" key="3">
    <source>
        <dbReference type="Proteomes" id="UP001596523"/>
    </source>
</evidence>
<keyword evidence="3" id="KW-1185">Reference proteome</keyword>
<reference evidence="3" key="1">
    <citation type="journal article" date="2019" name="Int. J. Syst. Evol. Microbiol.">
        <title>The Global Catalogue of Microorganisms (GCM) 10K type strain sequencing project: providing services to taxonomists for standard genome sequencing and annotation.</title>
        <authorList>
            <consortium name="The Broad Institute Genomics Platform"/>
            <consortium name="The Broad Institute Genome Sequencing Center for Infectious Disease"/>
            <person name="Wu L."/>
            <person name="Ma J."/>
        </authorList>
    </citation>
    <scope>NUCLEOTIDE SEQUENCE [LARGE SCALE GENOMIC DNA]</scope>
    <source>
        <strain evidence="3">SYNS20</strain>
    </source>
</reference>
<protein>
    <submittedName>
        <fullName evidence="2">Uncharacterized protein</fullName>
    </submittedName>
</protein>
<gene>
    <name evidence="2" type="ORF">ACFQVC_04150</name>
</gene>
<comment type="caution">
    <text evidence="2">The sequence shown here is derived from an EMBL/GenBank/DDBJ whole genome shotgun (WGS) entry which is preliminary data.</text>
</comment>
<sequence length="88" mass="8859">MTAPSPATAPNSEASVVRSGAKNIRGAIRFGSVLLVVAAGLALHTVLLAAGLTGGEPNPGVLLGLLLPCLIGVPGARLIQLARRKQRT</sequence>
<name>A0ABW2JBM1_9ACTN</name>
<dbReference type="EMBL" id="JBHTCF010000001">
    <property type="protein sequence ID" value="MFC7303405.1"/>
    <property type="molecule type" value="Genomic_DNA"/>
</dbReference>
<keyword evidence="1" id="KW-0812">Transmembrane</keyword>
<feature type="transmembrane region" description="Helical" evidence="1">
    <location>
        <begin position="27"/>
        <end position="49"/>
    </location>
</feature>
<feature type="transmembrane region" description="Helical" evidence="1">
    <location>
        <begin position="61"/>
        <end position="79"/>
    </location>
</feature>
<dbReference type="RefSeq" id="WP_381826480.1">
    <property type="nucleotide sequence ID" value="NZ_JBHTCF010000001.1"/>
</dbReference>
<keyword evidence="1" id="KW-0472">Membrane</keyword>
<accession>A0ABW2JBM1</accession>
<evidence type="ECO:0000313" key="2">
    <source>
        <dbReference type="EMBL" id="MFC7303405.1"/>
    </source>
</evidence>